<evidence type="ECO:0000256" key="6">
    <source>
        <dbReference type="ARBA" id="ARBA00023018"/>
    </source>
</evidence>
<keyword evidence="4" id="KW-0732">Signal</keyword>
<dbReference type="PANTHER" id="PTHR18945">
    <property type="entry name" value="NEUROTRANSMITTER GATED ION CHANNEL"/>
    <property type="match status" value="1"/>
</dbReference>
<dbReference type="InterPro" id="IPR018000">
    <property type="entry name" value="Neurotransmitter_ion_chnl_CS"/>
</dbReference>
<dbReference type="Gene3D" id="1.20.58.390">
    <property type="entry name" value="Neurotransmitter-gated ion-channel transmembrane domain"/>
    <property type="match status" value="1"/>
</dbReference>
<proteinExistence type="inferred from homology"/>
<dbReference type="Gene3D" id="2.70.170.10">
    <property type="entry name" value="Neurotransmitter-gated ion-channel ligand-binding domain"/>
    <property type="match status" value="1"/>
</dbReference>
<keyword evidence="7 16" id="KW-0406">Ion transport</keyword>
<dbReference type="PRINTS" id="PR00252">
    <property type="entry name" value="NRIONCHANNEL"/>
</dbReference>
<keyword evidence="1 16" id="KW-0813">Transport</keyword>
<evidence type="ECO:0000256" key="4">
    <source>
        <dbReference type="ARBA" id="ARBA00022729"/>
    </source>
</evidence>
<dbReference type="STRING" id="6573.A0A210QR09"/>
<dbReference type="InterPro" id="IPR036734">
    <property type="entry name" value="Neur_chan_lig-bd_sf"/>
</dbReference>
<dbReference type="GO" id="GO:0005230">
    <property type="term" value="F:extracellular ligand-gated monoatomic ion channel activity"/>
    <property type="evidence" value="ECO:0007669"/>
    <property type="project" value="InterPro"/>
</dbReference>
<dbReference type="NCBIfam" id="TIGR00860">
    <property type="entry name" value="LIC"/>
    <property type="match status" value="1"/>
</dbReference>
<keyword evidence="5 16" id="KW-1133">Transmembrane helix</keyword>
<feature type="transmembrane region" description="Helical" evidence="16">
    <location>
        <begin position="259"/>
        <end position="280"/>
    </location>
</feature>
<keyword evidence="8 16" id="KW-0472">Membrane</keyword>
<dbReference type="FunFam" id="1.20.58.390:FF:000067">
    <property type="entry name" value="Glycine receptor subunit alpha-2"/>
    <property type="match status" value="1"/>
</dbReference>
<feature type="transmembrane region" description="Helical" evidence="16">
    <location>
        <begin position="222"/>
        <end position="239"/>
    </location>
</feature>
<dbReference type="Pfam" id="PF02931">
    <property type="entry name" value="Neur_chan_LBD"/>
    <property type="match status" value="1"/>
</dbReference>
<evidence type="ECO:0000259" key="17">
    <source>
        <dbReference type="Pfam" id="PF02931"/>
    </source>
</evidence>
<dbReference type="OrthoDB" id="442503at2759"/>
<evidence type="ECO:0000256" key="9">
    <source>
        <dbReference type="ARBA" id="ARBA00023157"/>
    </source>
</evidence>
<evidence type="ECO:0000256" key="1">
    <source>
        <dbReference type="ARBA" id="ARBA00022448"/>
    </source>
</evidence>
<dbReference type="GO" id="GO:0005254">
    <property type="term" value="F:chloride channel activity"/>
    <property type="evidence" value="ECO:0007669"/>
    <property type="project" value="UniProtKB-KW"/>
</dbReference>
<dbReference type="CDD" id="cd18991">
    <property type="entry name" value="LGIC_ECD_GlyR"/>
    <property type="match status" value="1"/>
</dbReference>
<keyword evidence="19" id="KW-0675">Receptor</keyword>
<evidence type="ECO:0000256" key="16">
    <source>
        <dbReference type="RuleBase" id="RU000687"/>
    </source>
</evidence>
<keyword evidence="13" id="KW-0628">Postsynaptic cell membrane</keyword>
<organism evidence="19 20">
    <name type="scientific">Mizuhopecten yessoensis</name>
    <name type="common">Japanese scallop</name>
    <name type="synonym">Patinopecten yessoensis</name>
    <dbReference type="NCBI Taxonomy" id="6573"/>
    <lineage>
        <taxon>Eukaryota</taxon>
        <taxon>Metazoa</taxon>
        <taxon>Spiralia</taxon>
        <taxon>Lophotrochozoa</taxon>
        <taxon>Mollusca</taxon>
        <taxon>Bivalvia</taxon>
        <taxon>Autobranchia</taxon>
        <taxon>Pteriomorphia</taxon>
        <taxon>Pectinida</taxon>
        <taxon>Pectinoidea</taxon>
        <taxon>Pectinidae</taxon>
        <taxon>Mizuhopecten</taxon>
    </lineage>
</organism>
<protein>
    <submittedName>
        <fullName evidence="19">Glycine receptor subunit alpha-2</fullName>
    </submittedName>
</protein>
<evidence type="ECO:0000256" key="3">
    <source>
        <dbReference type="ARBA" id="ARBA00022692"/>
    </source>
</evidence>
<dbReference type="SUPFAM" id="SSF63712">
    <property type="entry name" value="Nicotinic receptor ligand binding domain-like"/>
    <property type="match status" value="1"/>
</dbReference>
<evidence type="ECO:0000256" key="12">
    <source>
        <dbReference type="ARBA" id="ARBA00023214"/>
    </source>
</evidence>
<dbReference type="InterPro" id="IPR038050">
    <property type="entry name" value="Neuro_actylchol_rec"/>
</dbReference>
<keyword evidence="6" id="KW-0770">Synapse</keyword>
<feature type="domain" description="Neurotransmitter-gated ion-channel ligand-binding" evidence="17">
    <location>
        <begin position="14"/>
        <end position="192"/>
    </location>
</feature>
<evidence type="ECO:0000256" key="5">
    <source>
        <dbReference type="ARBA" id="ARBA00022989"/>
    </source>
</evidence>
<evidence type="ECO:0000256" key="15">
    <source>
        <dbReference type="ARBA" id="ARBA00034104"/>
    </source>
</evidence>
<evidence type="ECO:0000313" key="19">
    <source>
        <dbReference type="EMBL" id="OWF51171.1"/>
    </source>
</evidence>
<dbReference type="AlphaFoldDB" id="A0A210QR09"/>
<dbReference type="InterPro" id="IPR006029">
    <property type="entry name" value="Neurotrans-gated_channel_TM"/>
</dbReference>
<gene>
    <name evidence="19" type="ORF">KP79_PYT12318</name>
</gene>
<dbReference type="Proteomes" id="UP000242188">
    <property type="component" value="Unassembled WGS sequence"/>
</dbReference>
<comment type="similarity">
    <text evidence="16">Belongs to the ligand-gated ion channel (TC 1.A.9) family.</text>
</comment>
<dbReference type="PROSITE" id="PS00236">
    <property type="entry name" value="NEUROTR_ION_CHANNEL"/>
    <property type="match status" value="1"/>
</dbReference>
<name>A0A210QR09_MIZYE</name>
<evidence type="ECO:0000256" key="10">
    <source>
        <dbReference type="ARBA" id="ARBA00023173"/>
    </source>
</evidence>
<keyword evidence="10" id="KW-0869">Chloride channel</keyword>
<sequence>MEYTSTRWGPVVDTVQIYILSIDSVSEANMDFQMSMFFRQTWNDSRLMHTAVDDKGYLELDSRQVSSIWVPDLYIRNEKVANFHHVTVPNSLMYLYPDGTVYFSRRITGTFSCFMRLHKYPLDEQICRFEVESYGHSADFLSVKWHDVPVKRTVGLVSPQFEIGEVTSYSCDEVYSNVVYSCVGFNIQLTRNYGYYLIQVYIPTSLIVMLSWVSFWLNIDAIPARISLGLLTVLTMTTMSSSARSELPRVSYIKAIDVWMAICLLFVFAALIQFAHVNVLSRVERRRRASCVDVKTTDENGDCNGTFTKPETPGPSAEAREKARTADKVARIAFPLTFLVFNLAYWPVYILWENK</sequence>
<dbReference type="InterPro" id="IPR006201">
    <property type="entry name" value="Neur_channel"/>
</dbReference>
<keyword evidence="12" id="KW-0868">Chloride</keyword>
<evidence type="ECO:0000256" key="14">
    <source>
        <dbReference type="ARBA" id="ARBA00023303"/>
    </source>
</evidence>
<keyword evidence="11" id="KW-0325">Glycoprotein</keyword>
<dbReference type="SUPFAM" id="SSF90112">
    <property type="entry name" value="Neurotransmitter-gated ion-channel transmembrane pore"/>
    <property type="match status" value="1"/>
</dbReference>
<comment type="caution">
    <text evidence="19">The sequence shown here is derived from an EMBL/GenBank/DDBJ whole genome shotgun (WGS) entry which is preliminary data.</text>
</comment>
<feature type="transmembrane region" description="Helical" evidence="16">
    <location>
        <begin position="332"/>
        <end position="352"/>
    </location>
</feature>
<dbReference type="Pfam" id="PF02932">
    <property type="entry name" value="Neur_chan_memb"/>
    <property type="match status" value="1"/>
</dbReference>
<keyword evidence="2" id="KW-1003">Cell membrane</keyword>
<evidence type="ECO:0000259" key="18">
    <source>
        <dbReference type="Pfam" id="PF02932"/>
    </source>
</evidence>
<evidence type="ECO:0000313" key="20">
    <source>
        <dbReference type="Proteomes" id="UP000242188"/>
    </source>
</evidence>
<dbReference type="InterPro" id="IPR006028">
    <property type="entry name" value="GABAA/Glycine_rcpt"/>
</dbReference>
<dbReference type="GO" id="GO:0004888">
    <property type="term" value="F:transmembrane signaling receptor activity"/>
    <property type="evidence" value="ECO:0007669"/>
    <property type="project" value="InterPro"/>
</dbReference>
<feature type="domain" description="Neurotransmitter-gated ion-channel transmembrane" evidence="18">
    <location>
        <begin position="200"/>
        <end position="283"/>
    </location>
</feature>
<comment type="subcellular location">
    <subcellularLocation>
        <location evidence="15">Postsynaptic cell membrane</location>
        <topology evidence="15">Multi-pass membrane protein</topology>
    </subcellularLocation>
</comment>
<keyword evidence="20" id="KW-1185">Reference proteome</keyword>
<dbReference type="GO" id="GO:0045211">
    <property type="term" value="C:postsynaptic membrane"/>
    <property type="evidence" value="ECO:0007669"/>
    <property type="project" value="UniProtKB-SubCell"/>
</dbReference>
<keyword evidence="9" id="KW-1015">Disulfide bond</keyword>
<dbReference type="InterPro" id="IPR036719">
    <property type="entry name" value="Neuro-gated_channel_TM_sf"/>
</dbReference>
<dbReference type="PRINTS" id="PR00253">
    <property type="entry name" value="GABAARECEPTR"/>
</dbReference>
<dbReference type="CDD" id="cd19049">
    <property type="entry name" value="LGIC_TM_anion"/>
    <property type="match status" value="1"/>
</dbReference>
<keyword evidence="14 16" id="KW-0407">Ion channel</keyword>
<evidence type="ECO:0000256" key="2">
    <source>
        <dbReference type="ARBA" id="ARBA00022475"/>
    </source>
</evidence>
<evidence type="ECO:0000256" key="13">
    <source>
        <dbReference type="ARBA" id="ARBA00023257"/>
    </source>
</evidence>
<evidence type="ECO:0000256" key="11">
    <source>
        <dbReference type="ARBA" id="ARBA00023180"/>
    </source>
</evidence>
<keyword evidence="3 16" id="KW-0812">Transmembrane</keyword>
<reference evidence="19 20" key="1">
    <citation type="journal article" date="2017" name="Nat. Ecol. Evol.">
        <title>Scallop genome provides insights into evolution of bilaterian karyotype and development.</title>
        <authorList>
            <person name="Wang S."/>
            <person name="Zhang J."/>
            <person name="Jiao W."/>
            <person name="Li J."/>
            <person name="Xun X."/>
            <person name="Sun Y."/>
            <person name="Guo X."/>
            <person name="Huan P."/>
            <person name="Dong B."/>
            <person name="Zhang L."/>
            <person name="Hu X."/>
            <person name="Sun X."/>
            <person name="Wang J."/>
            <person name="Zhao C."/>
            <person name="Wang Y."/>
            <person name="Wang D."/>
            <person name="Huang X."/>
            <person name="Wang R."/>
            <person name="Lv J."/>
            <person name="Li Y."/>
            <person name="Zhang Z."/>
            <person name="Liu B."/>
            <person name="Lu W."/>
            <person name="Hui Y."/>
            <person name="Liang J."/>
            <person name="Zhou Z."/>
            <person name="Hou R."/>
            <person name="Li X."/>
            <person name="Liu Y."/>
            <person name="Li H."/>
            <person name="Ning X."/>
            <person name="Lin Y."/>
            <person name="Zhao L."/>
            <person name="Xing Q."/>
            <person name="Dou J."/>
            <person name="Li Y."/>
            <person name="Mao J."/>
            <person name="Guo H."/>
            <person name="Dou H."/>
            <person name="Li T."/>
            <person name="Mu C."/>
            <person name="Jiang W."/>
            <person name="Fu Q."/>
            <person name="Fu X."/>
            <person name="Miao Y."/>
            <person name="Liu J."/>
            <person name="Yu Q."/>
            <person name="Li R."/>
            <person name="Liao H."/>
            <person name="Li X."/>
            <person name="Kong Y."/>
            <person name="Jiang Z."/>
            <person name="Chourrout D."/>
            <person name="Li R."/>
            <person name="Bao Z."/>
        </authorList>
    </citation>
    <scope>NUCLEOTIDE SEQUENCE [LARGE SCALE GENOMIC DNA]</scope>
    <source>
        <strain evidence="19 20">PY_sf001</strain>
    </source>
</reference>
<dbReference type="GO" id="GO:0034707">
    <property type="term" value="C:chloride channel complex"/>
    <property type="evidence" value="ECO:0007669"/>
    <property type="project" value="UniProtKB-KW"/>
</dbReference>
<accession>A0A210QR09</accession>
<evidence type="ECO:0000256" key="7">
    <source>
        <dbReference type="ARBA" id="ARBA00023065"/>
    </source>
</evidence>
<feature type="transmembrane region" description="Helical" evidence="16">
    <location>
        <begin position="193"/>
        <end position="215"/>
    </location>
</feature>
<evidence type="ECO:0000256" key="8">
    <source>
        <dbReference type="ARBA" id="ARBA00023136"/>
    </source>
</evidence>
<dbReference type="EMBL" id="NEDP02002316">
    <property type="protein sequence ID" value="OWF51171.1"/>
    <property type="molecule type" value="Genomic_DNA"/>
</dbReference>
<dbReference type="InterPro" id="IPR006202">
    <property type="entry name" value="Neur_chan_lig-bd"/>
</dbReference>